<protein>
    <submittedName>
        <fullName evidence="3">Uncharacterized protein</fullName>
    </submittedName>
</protein>
<evidence type="ECO:0000256" key="2">
    <source>
        <dbReference type="SAM" id="MobiDB-lite"/>
    </source>
</evidence>
<feature type="compositionally biased region" description="Polar residues" evidence="2">
    <location>
        <begin position="605"/>
        <end position="621"/>
    </location>
</feature>
<feature type="region of interest" description="Disordered" evidence="2">
    <location>
        <begin position="1"/>
        <end position="29"/>
    </location>
</feature>
<proteinExistence type="predicted"/>
<feature type="region of interest" description="Disordered" evidence="2">
    <location>
        <begin position="605"/>
        <end position="642"/>
    </location>
</feature>
<organism evidence="3 4">
    <name type="scientific">Coprinopsis cinerea (strain Okayama-7 / 130 / ATCC MYA-4618 / FGSC 9003)</name>
    <name type="common">Inky cap fungus</name>
    <name type="synonym">Hormographiella aspergillata</name>
    <dbReference type="NCBI Taxonomy" id="240176"/>
    <lineage>
        <taxon>Eukaryota</taxon>
        <taxon>Fungi</taxon>
        <taxon>Dikarya</taxon>
        <taxon>Basidiomycota</taxon>
        <taxon>Agaricomycotina</taxon>
        <taxon>Agaricomycetes</taxon>
        <taxon>Agaricomycetidae</taxon>
        <taxon>Agaricales</taxon>
        <taxon>Agaricineae</taxon>
        <taxon>Psathyrellaceae</taxon>
        <taxon>Coprinopsis</taxon>
    </lineage>
</organism>
<dbReference type="VEuPathDB" id="FungiDB:CC1G_04137"/>
<gene>
    <name evidence="3" type="ORF">CC1G_04137</name>
</gene>
<feature type="compositionally biased region" description="Polar residues" evidence="2">
    <location>
        <begin position="238"/>
        <end position="248"/>
    </location>
</feature>
<dbReference type="InParanoid" id="A8NW44"/>
<dbReference type="RefSeq" id="XP_001836824.1">
    <property type="nucleotide sequence ID" value="XM_001836772.1"/>
</dbReference>
<feature type="region of interest" description="Disordered" evidence="2">
    <location>
        <begin position="764"/>
        <end position="792"/>
    </location>
</feature>
<dbReference type="KEGG" id="cci:CC1G_04137"/>
<evidence type="ECO:0000313" key="3">
    <source>
        <dbReference type="EMBL" id="EAU85041.1"/>
    </source>
</evidence>
<keyword evidence="1" id="KW-0175">Coiled coil</keyword>
<accession>A8NW44</accession>
<name>A8NW44_COPC7</name>
<evidence type="ECO:0000256" key="1">
    <source>
        <dbReference type="SAM" id="Coils"/>
    </source>
</evidence>
<keyword evidence="4" id="KW-1185">Reference proteome</keyword>
<feature type="coiled-coil region" evidence="1">
    <location>
        <begin position="521"/>
        <end position="569"/>
    </location>
</feature>
<dbReference type="OMA" id="NENATHT"/>
<feature type="compositionally biased region" description="Basic and acidic residues" evidence="2">
    <location>
        <begin position="161"/>
        <end position="183"/>
    </location>
</feature>
<feature type="region of interest" description="Disordered" evidence="2">
    <location>
        <begin position="308"/>
        <end position="344"/>
    </location>
</feature>
<dbReference type="AlphaFoldDB" id="A8NW44"/>
<feature type="compositionally biased region" description="Polar residues" evidence="2">
    <location>
        <begin position="629"/>
        <end position="642"/>
    </location>
</feature>
<feature type="region of interest" description="Disordered" evidence="2">
    <location>
        <begin position="359"/>
        <end position="464"/>
    </location>
</feature>
<feature type="compositionally biased region" description="Polar residues" evidence="2">
    <location>
        <begin position="203"/>
        <end position="216"/>
    </location>
</feature>
<comment type="caution">
    <text evidence="3">The sequence shown here is derived from an EMBL/GenBank/DDBJ whole genome shotgun (WGS) entry which is preliminary data.</text>
</comment>
<dbReference type="EMBL" id="AACS02000004">
    <property type="protein sequence ID" value="EAU85041.1"/>
    <property type="molecule type" value="Genomic_DNA"/>
</dbReference>
<feature type="region of interest" description="Disordered" evidence="2">
    <location>
        <begin position="122"/>
        <end position="281"/>
    </location>
</feature>
<reference evidence="3 4" key="1">
    <citation type="journal article" date="2010" name="Proc. Natl. Acad. Sci. U.S.A.">
        <title>Insights into evolution of multicellular fungi from the assembled chromosomes of the mushroom Coprinopsis cinerea (Coprinus cinereus).</title>
        <authorList>
            <person name="Stajich J.E."/>
            <person name="Wilke S.K."/>
            <person name="Ahren D."/>
            <person name="Au C.H."/>
            <person name="Birren B.W."/>
            <person name="Borodovsky M."/>
            <person name="Burns C."/>
            <person name="Canback B."/>
            <person name="Casselton L.A."/>
            <person name="Cheng C.K."/>
            <person name="Deng J."/>
            <person name="Dietrich F.S."/>
            <person name="Fargo D.C."/>
            <person name="Farman M.L."/>
            <person name="Gathman A.C."/>
            <person name="Goldberg J."/>
            <person name="Guigo R."/>
            <person name="Hoegger P.J."/>
            <person name="Hooker J.B."/>
            <person name="Huggins A."/>
            <person name="James T.Y."/>
            <person name="Kamada T."/>
            <person name="Kilaru S."/>
            <person name="Kodira C."/>
            <person name="Kues U."/>
            <person name="Kupfer D."/>
            <person name="Kwan H.S."/>
            <person name="Lomsadze A."/>
            <person name="Li W."/>
            <person name="Lilly W.W."/>
            <person name="Ma L.J."/>
            <person name="Mackey A.J."/>
            <person name="Manning G."/>
            <person name="Martin F."/>
            <person name="Muraguchi H."/>
            <person name="Natvig D.O."/>
            <person name="Palmerini H."/>
            <person name="Ramesh M.A."/>
            <person name="Rehmeyer C.J."/>
            <person name="Roe B.A."/>
            <person name="Shenoy N."/>
            <person name="Stanke M."/>
            <person name="Ter-Hovhannisyan V."/>
            <person name="Tunlid A."/>
            <person name="Velagapudi R."/>
            <person name="Vision T.J."/>
            <person name="Zeng Q."/>
            <person name="Zolan M.E."/>
            <person name="Pukkila P.J."/>
        </authorList>
    </citation>
    <scope>NUCLEOTIDE SEQUENCE [LARGE SCALE GENOMIC DNA]</scope>
    <source>
        <strain evidence="4">Okayama-7 / 130 / ATCC MYA-4618 / FGSC 9003</strain>
    </source>
</reference>
<dbReference type="Proteomes" id="UP000001861">
    <property type="component" value="Unassembled WGS sequence"/>
</dbReference>
<evidence type="ECO:0000313" key="4">
    <source>
        <dbReference type="Proteomes" id="UP000001861"/>
    </source>
</evidence>
<feature type="compositionally biased region" description="Low complexity" evidence="2">
    <location>
        <begin position="429"/>
        <end position="458"/>
    </location>
</feature>
<dbReference type="GeneID" id="6013376"/>
<sequence length="872" mass="94635">MSNKDAKTKALAPSNNEARSRERKATPPPDIVAGIERLTALVEEASAWRRGRQDVTKKQELLDLTEKVFESWNRLGWSKEALPSAIREWFKHIASPAVADWDGLPETLDLTFFRKLKADTHGDNLKKKSSKRKVAFEGQPQTTKKKKSEIDSLEARQGQGEGERGKAATVKGEKAAEKLEKPQAKGGDGPPKPRPRPRPTTTVKTNGLTSQPSAESDQSREFMMVVAGLNEGKGRTGQIGQSITTNPYSSDSGSESSTSSDSGDRVKARKAKRKATPPTALVNSVQTLPTIAKLTAVTTAPVSRHIEAKPTAVTTAPVSRHIEAKPTAVTTAPPPSQNSTVSRQIDAAVTVANAPASTVFKPAADPPAKNAVPKRPFPSHSTQEHHHATGTAPNRGQFLDRDNDDDASYQPSNSSDDEGLGSRAVGKNTQQGSKKTSSNKQTSKKTAANAAQASSGSSNDERWSRVAPFSASELTQTSVAETLHALTVKSHLQGATIRQLESKVSTITRAFERNQNTEKAVPVLEKRLNEAIRSLDELRQDLKAEQQKTAELEAREREREKKLEDYRSNLKLLNGVVERLLEVHGLRRIPDSTLLVPLPPTVVGSTQVQQGAEQSTTTLRQQAPHPALSDTQPPNSYPRSTSLSVNFTRAAPSTGLRMASMSMPASTASSINSYVSQGQTPNSSAMSFHHRNFTHPDQTFHSDRSANADINPLQPIISEVHRTQMDLPHELQPSPVQRASFIEMIAHSSVGTTPDMIHQMQMLDDRGSRGGRSSTSAADGESLSDWGNISGGKFKYHPQNHIQQPTLELTRNTPNDRSAYNGGVNAVGGLTISSNKFQQPHQGSTTGVRGEFHPIGSLTIAQDQEERNTQNQ</sequence>
<feature type="compositionally biased region" description="Low complexity" evidence="2">
    <location>
        <begin position="249"/>
        <end position="261"/>
    </location>
</feature>